<sequence>MSSEPEFSQESAKVEGDLTPPKLPSLLSSSIATILTGLDYVFYIWTILLVVVITYLSIYKYYSTHKIRNKLKGNKKNLNDTNAVLKYISIVLKIIVNVVVQFFKSLINLLLNKSSKNSFEDRAKFDLKNFQENLLINNCLKWFYLNSETNKNINNTILSLLNSGNLTNSINSKYNDIWFKRVDTLPPKFSNIETVLSDTDTLTINSHVEFKNLEIQAELKRSHRQLDIIIEKVNADALIVLGQSNSSSYVLDCSLDPKSEISIEFKKDPKIEHSLSEFLNGVIKSCANKFVLNLELNFQNKKLYGTTRVNTQHFTPQTNVSSKVNPSPLLNRNTGSSSPVEMHSNLNSETTKINSDQPSYLKTNLNEKRLLVKLLKANNLTNYEEPYCVVELDSPMQKHLTDVHKDVSSINEQFLFDITPSSEELSIYVYDRAKDYGKDLIGEAVMPVNDLCSENSGKRVIQLHRFGSQKTGSLTVEFLFIEPVNPIIEIRNRSSIASRNSSAEPKNPFNYRDEMKNDERHADNASMNSYSGPKSIKTMQSPNNMQNLADSSLINNYPHSAVPPHESLIQSTSSSLNPTNNGRVINRNYMQIQPNNLHSNTLQSNQLVSSIYSSESTKDGSSDDRNRTRSISRSVRNLFKPKKTKKRDKSYDVQTVNHYDLNSDDAENLKKSKSIGGSLKKLFHIKKNTKKYDGSVHELRTGSSNPISITISRPSDVNLQNSPNTRYLLTPIGSDKNSAKQTAYQSTVTNNSKAQNENEPIYQNEESYERKEPLLLKRSLN</sequence>
<dbReference type="InterPro" id="IPR039934">
    <property type="entry name" value="C2CD2/C2CD2L"/>
</dbReference>
<keyword evidence="2" id="KW-0812">Transmembrane</keyword>
<evidence type="ECO:0000313" key="4">
    <source>
        <dbReference type="EMBL" id="RNA09094.1"/>
    </source>
</evidence>
<dbReference type="STRING" id="10195.A0A3M7QD33"/>
<dbReference type="AlphaFoldDB" id="A0A3M7QD33"/>
<accession>A0A3M7QD33</accession>
<feature type="region of interest" description="Disordered" evidence="1">
    <location>
        <begin position="521"/>
        <end position="582"/>
    </location>
</feature>
<feature type="compositionally biased region" description="Basic and acidic residues" evidence="1">
    <location>
        <begin position="616"/>
        <end position="627"/>
    </location>
</feature>
<proteinExistence type="predicted"/>
<gene>
    <name evidence="4" type="ORF">BpHYR1_006567</name>
</gene>
<dbReference type="PANTHER" id="PTHR21119:SF5">
    <property type="entry name" value="C2 DOMAIN-CONTAINING PROTEIN"/>
    <property type="match status" value="1"/>
</dbReference>
<feature type="region of interest" description="Disordered" evidence="1">
    <location>
        <begin position="729"/>
        <end position="781"/>
    </location>
</feature>
<dbReference type="InterPro" id="IPR000008">
    <property type="entry name" value="C2_dom"/>
</dbReference>
<dbReference type="Proteomes" id="UP000276133">
    <property type="component" value="Unassembled WGS sequence"/>
</dbReference>
<evidence type="ECO:0000313" key="5">
    <source>
        <dbReference type="Proteomes" id="UP000276133"/>
    </source>
</evidence>
<dbReference type="SUPFAM" id="SSF49562">
    <property type="entry name" value="C2 domain (Calcium/lipid-binding domain, CaLB)"/>
    <property type="match status" value="1"/>
</dbReference>
<feature type="domain" description="C2" evidence="3">
    <location>
        <begin position="347"/>
        <end position="464"/>
    </location>
</feature>
<feature type="region of interest" description="Disordered" evidence="1">
    <location>
        <begin position="317"/>
        <end position="343"/>
    </location>
</feature>
<feature type="compositionally biased region" description="Polar residues" evidence="1">
    <location>
        <begin position="568"/>
        <end position="582"/>
    </location>
</feature>
<reference evidence="4 5" key="1">
    <citation type="journal article" date="2018" name="Sci. Rep.">
        <title>Genomic signatures of local adaptation to the degree of environmental predictability in rotifers.</title>
        <authorList>
            <person name="Franch-Gras L."/>
            <person name="Hahn C."/>
            <person name="Garcia-Roger E.M."/>
            <person name="Carmona M.J."/>
            <person name="Serra M."/>
            <person name="Gomez A."/>
        </authorList>
    </citation>
    <scope>NUCLEOTIDE SEQUENCE [LARGE SCALE GENOMIC DNA]</scope>
    <source>
        <strain evidence="4">HYR1</strain>
    </source>
</reference>
<dbReference type="Pfam" id="PF00168">
    <property type="entry name" value="C2"/>
    <property type="match status" value="1"/>
</dbReference>
<evidence type="ECO:0000256" key="1">
    <source>
        <dbReference type="SAM" id="MobiDB-lite"/>
    </source>
</evidence>
<feature type="transmembrane region" description="Helical" evidence="2">
    <location>
        <begin position="83"/>
        <end position="103"/>
    </location>
</feature>
<dbReference type="SMART" id="SM00239">
    <property type="entry name" value="C2"/>
    <property type="match status" value="1"/>
</dbReference>
<dbReference type="EMBL" id="REGN01006546">
    <property type="protein sequence ID" value="RNA09094.1"/>
    <property type="molecule type" value="Genomic_DNA"/>
</dbReference>
<evidence type="ECO:0000256" key="2">
    <source>
        <dbReference type="SAM" id="Phobius"/>
    </source>
</evidence>
<dbReference type="Gene3D" id="2.60.40.150">
    <property type="entry name" value="C2 domain"/>
    <property type="match status" value="1"/>
</dbReference>
<dbReference type="PROSITE" id="PS50004">
    <property type="entry name" value="C2"/>
    <property type="match status" value="1"/>
</dbReference>
<feature type="region of interest" description="Disordered" evidence="1">
    <location>
        <begin position="611"/>
        <end position="633"/>
    </location>
</feature>
<comment type="caution">
    <text evidence="4">The sequence shown here is derived from an EMBL/GenBank/DDBJ whole genome shotgun (WGS) entry which is preliminary data.</text>
</comment>
<evidence type="ECO:0000259" key="3">
    <source>
        <dbReference type="PROSITE" id="PS50004"/>
    </source>
</evidence>
<keyword evidence="2" id="KW-0472">Membrane</keyword>
<organism evidence="4 5">
    <name type="scientific">Brachionus plicatilis</name>
    <name type="common">Marine rotifer</name>
    <name type="synonym">Brachionus muelleri</name>
    <dbReference type="NCBI Taxonomy" id="10195"/>
    <lineage>
        <taxon>Eukaryota</taxon>
        <taxon>Metazoa</taxon>
        <taxon>Spiralia</taxon>
        <taxon>Gnathifera</taxon>
        <taxon>Rotifera</taxon>
        <taxon>Eurotatoria</taxon>
        <taxon>Monogononta</taxon>
        <taxon>Pseudotrocha</taxon>
        <taxon>Ploima</taxon>
        <taxon>Brachionidae</taxon>
        <taxon>Brachionus</taxon>
    </lineage>
</organism>
<name>A0A3M7QD33_BRAPC</name>
<keyword evidence="2" id="KW-1133">Transmembrane helix</keyword>
<feature type="transmembrane region" description="Helical" evidence="2">
    <location>
        <begin position="40"/>
        <end position="62"/>
    </location>
</feature>
<dbReference type="InterPro" id="IPR035892">
    <property type="entry name" value="C2_domain_sf"/>
</dbReference>
<dbReference type="PANTHER" id="PTHR21119">
    <property type="entry name" value="C2 DOMAIN-CONTAINING PROTEIN"/>
    <property type="match status" value="1"/>
</dbReference>
<keyword evidence="5" id="KW-1185">Reference proteome</keyword>
<feature type="compositionally biased region" description="Polar residues" evidence="1">
    <location>
        <begin position="735"/>
        <end position="758"/>
    </location>
</feature>
<dbReference type="OrthoDB" id="9976063at2759"/>
<protein>
    <submittedName>
        <fullName evidence="4">C2 domain-containing 2</fullName>
    </submittedName>
</protein>
<feature type="compositionally biased region" description="Polar residues" evidence="1">
    <location>
        <begin position="525"/>
        <end position="558"/>
    </location>
</feature>